<dbReference type="AlphaFoldDB" id="A0A9D1TYT3"/>
<reference evidence="1" key="1">
    <citation type="journal article" date="2021" name="PeerJ">
        <title>Extensive microbial diversity within the chicken gut microbiome revealed by metagenomics and culture.</title>
        <authorList>
            <person name="Gilroy R."/>
            <person name="Ravi A."/>
            <person name="Getino M."/>
            <person name="Pursley I."/>
            <person name="Horton D.L."/>
            <person name="Alikhan N.F."/>
            <person name="Baker D."/>
            <person name="Gharbi K."/>
            <person name="Hall N."/>
            <person name="Watson M."/>
            <person name="Adriaenssens E.M."/>
            <person name="Foster-Nyarko E."/>
            <person name="Jarju S."/>
            <person name="Secka A."/>
            <person name="Antonio M."/>
            <person name="Oren A."/>
            <person name="Chaudhuri R.R."/>
            <person name="La Ragione R."/>
            <person name="Hildebrand F."/>
            <person name="Pallen M.J."/>
        </authorList>
    </citation>
    <scope>NUCLEOTIDE SEQUENCE</scope>
    <source>
        <strain evidence="1">ChiBcec15-1070</strain>
    </source>
</reference>
<sequence length="645" mass="74947">MAKTPDELLEMDRTLKSTWKEYETFLSSPSTSKEDATYFMEQLARNEDEQLGYTTPYLDLKTWWLLRMGHNADAKKTRLTALMSGAGNNWKSDYKIRKTLESSLLIEQIDEEYKQACYDSSGCPPLVWLERGPLPVKNLQNYLDRSHCIQQGEDAYVCRFYASPSAEWATTPWNLKFNTRMAESIRKYENDAYDLLDFHNACKTDYRMPFINVFLSTCTLREPNIKDLLHKAATETGGNFAHYLKAGPESPTPGWFETLPQVNLCGNGEVIHLLYILKKCGYIDEIFEALPDLPEDFPLLLMCFADKSIRKRVEEYMDIPGLADMYDLAFAPRRLHVDEQLKLIEFGRKHPHFQKLLGYSLYRYGYHLYNPHFPSPNWNIQEFAHFRGAFCSDVLLFLLSDSSEQFNDLFLHGPGTQFVEPTTEYHGFVTCEAYLKRNVLGYLALTRDKRLPHWLEVETKSWTAETRNAHQSIETLALVEALLAQNQTEQKDFIQKTASAIHPLDEVQDIPLWDTAIPHNDITPTELLAMDRTLHKTWEDYLAFLENEDANPEDVAYFLDQMSREKEEHLGYSTDYLNLKTWWLLRLGREKEAVETRIKGHMYGAGRILWTDDEITSYLDRHTLIKKQTSNTSKNGFHSPMTVLL</sequence>
<gene>
    <name evidence="1" type="ORF">H9888_05950</name>
</gene>
<comment type="caution">
    <text evidence="1">The sequence shown here is derived from an EMBL/GenBank/DDBJ whole genome shotgun (WGS) entry which is preliminary data.</text>
</comment>
<accession>A0A9D1TYT3</accession>
<dbReference type="Proteomes" id="UP000823926">
    <property type="component" value="Unassembled WGS sequence"/>
</dbReference>
<name>A0A9D1TYT3_9BACT</name>
<evidence type="ECO:0000313" key="2">
    <source>
        <dbReference type="Proteomes" id="UP000823926"/>
    </source>
</evidence>
<organism evidence="1 2">
    <name type="scientific">Candidatus Rikenella faecigallinarum</name>
    <dbReference type="NCBI Taxonomy" id="2838745"/>
    <lineage>
        <taxon>Bacteria</taxon>
        <taxon>Pseudomonadati</taxon>
        <taxon>Bacteroidota</taxon>
        <taxon>Bacteroidia</taxon>
        <taxon>Bacteroidales</taxon>
        <taxon>Rikenellaceae</taxon>
        <taxon>Rikenella</taxon>
    </lineage>
</organism>
<reference evidence="1" key="2">
    <citation type="submission" date="2021-04" db="EMBL/GenBank/DDBJ databases">
        <authorList>
            <person name="Gilroy R."/>
        </authorList>
    </citation>
    <scope>NUCLEOTIDE SEQUENCE</scope>
    <source>
        <strain evidence="1">ChiBcec15-1070</strain>
    </source>
</reference>
<proteinExistence type="predicted"/>
<dbReference type="EMBL" id="DXHL01000028">
    <property type="protein sequence ID" value="HIW11030.1"/>
    <property type="molecule type" value="Genomic_DNA"/>
</dbReference>
<evidence type="ECO:0000313" key="1">
    <source>
        <dbReference type="EMBL" id="HIW11030.1"/>
    </source>
</evidence>
<protein>
    <submittedName>
        <fullName evidence="1">Uncharacterized protein</fullName>
    </submittedName>
</protein>